<dbReference type="InterPro" id="IPR051550">
    <property type="entry name" value="SCF-Subunits/Alg-Epimerases"/>
</dbReference>
<dbReference type="Pfam" id="PF13229">
    <property type="entry name" value="Beta_helix"/>
    <property type="match status" value="1"/>
</dbReference>
<dbReference type="Proteomes" id="UP000828924">
    <property type="component" value="Chromosome"/>
</dbReference>
<dbReference type="InterPro" id="IPR006626">
    <property type="entry name" value="PbH1"/>
</dbReference>
<reference evidence="4 5" key="1">
    <citation type="submission" date="2021-03" db="EMBL/GenBank/DDBJ databases">
        <title>Complete genome of Streptomyces formicae strain 1H-GS9 (DSM 100524).</title>
        <authorList>
            <person name="Atanasov K.E."/>
            <person name="Altabella T."/>
            <person name="Ferrer A."/>
        </authorList>
    </citation>
    <scope>NUCLEOTIDE SEQUENCE [LARGE SCALE GENOMIC DNA]</scope>
    <source>
        <strain evidence="4 5">1H-GS9</strain>
    </source>
</reference>
<dbReference type="RefSeq" id="WP_242332190.1">
    <property type="nucleotide sequence ID" value="NZ_CP071872.1"/>
</dbReference>
<evidence type="ECO:0000256" key="2">
    <source>
        <dbReference type="SAM" id="SignalP"/>
    </source>
</evidence>
<evidence type="ECO:0000256" key="1">
    <source>
        <dbReference type="ARBA" id="ARBA00022737"/>
    </source>
</evidence>
<dbReference type="SMART" id="SM00710">
    <property type="entry name" value="PbH1"/>
    <property type="match status" value="7"/>
</dbReference>
<keyword evidence="5" id="KW-1185">Reference proteome</keyword>
<name>A0ABY3WL67_9ACTN</name>
<feature type="domain" description="Right handed beta helix" evidence="3">
    <location>
        <begin position="102"/>
        <end position="241"/>
    </location>
</feature>
<sequence length="361" mass="37741">MTKRQINYLGCVGLMVASGLAGAAPSTAAASSHAAAVHRVLPGQSIQAAVNAARPGDVIDIARGTYRESVTITTSGLTLRGAGDKTVITPAAGVSRDACARAGNGICVLGKDAQPLRDVRIRSLKVMSFKKNGVWASRTDLLRVSGVTVEKNGNWGIAVERSVRGVFQGNVARANAESGIFLSNTTDTEAGALDARRTLVVGNHLKRNRIGLTIRRLRNVAVEGNEITGNCAGAFLVGDEGHPRAGALRVRFNEVGQNNKFCPKTKRLPAIQGAGVVLTGVEKTTVDRNVIWGHASRKPASPFAGGIVLYKSIVGSPNSDNTIRDNVLVGNVAPDIANRDTGQGNSFGGNFCRKSEPAGIC</sequence>
<protein>
    <submittedName>
        <fullName evidence="4">Right-handed parallel beta-helix repeat-containing protein</fullName>
    </submittedName>
</protein>
<organism evidence="4 5">
    <name type="scientific">Streptomyces formicae</name>
    <dbReference type="NCBI Taxonomy" id="1616117"/>
    <lineage>
        <taxon>Bacteria</taxon>
        <taxon>Bacillati</taxon>
        <taxon>Actinomycetota</taxon>
        <taxon>Actinomycetes</taxon>
        <taxon>Kitasatosporales</taxon>
        <taxon>Streptomycetaceae</taxon>
        <taxon>Streptomyces</taxon>
    </lineage>
</organism>
<feature type="signal peptide" evidence="2">
    <location>
        <begin position="1"/>
        <end position="23"/>
    </location>
</feature>
<dbReference type="EMBL" id="CP071872">
    <property type="protein sequence ID" value="UNM13367.1"/>
    <property type="molecule type" value="Genomic_DNA"/>
</dbReference>
<dbReference type="InterPro" id="IPR039448">
    <property type="entry name" value="Beta_helix"/>
</dbReference>
<accession>A0ABY3WL67</accession>
<dbReference type="PANTHER" id="PTHR22990">
    <property type="entry name" value="F-BOX ONLY PROTEIN"/>
    <property type="match status" value="1"/>
</dbReference>
<dbReference type="InterPro" id="IPR012334">
    <property type="entry name" value="Pectin_lyas_fold"/>
</dbReference>
<evidence type="ECO:0000313" key="4">
    <source>
        <dbReference type="EMBL" id="UNM13367.1"/>
    </source>
</evidence>
<evidence type="ECO:0000313" key="5">
    <source>
        <dbReference type="Proteomes" id="UP000828924"/>
    </source>
</evidence>
<feature type="chain" id="PRO_5045149634" evidence="2">
    <location>
        <begin position="24"/>
        <end position="361"/>
    </location>
</feature>
<gene>
    <name evidence="4" type="ORF">J4032_19420</name>
</gene>
<proteinExistence type="predicted"/>
<keyword evidence="2" id="KW-0732">Signal</keyword>
<keyword evidence="1" id="KW-0677">Repeat</keyword>
<dbReference type="SUPFAM" id="SSF51126">
    <property type="entry name" value="Pectin lyase-like"/>
    <property type="match status" value="1"/>
</dbReference>
<dbReference type="Gene3D" id="2.160.20.10">
    <property type="entry name" value="Single-stranded right-handed beta-helix, Pectin lyase-like"/>
    <property type="match status" value="1"/>
</dbReference>
<evidence type="ECO:0000259" key="3">
    <source>
        <dbReference type="Pfam" id="PF13229"/>
    </source>
</evidence>
<dbReference type="PANTHER" id="PTHR22990:SF15">
    <property type="entry name" value="F-BOX ONLY PROTEIN 10"/>
    <property type="match status" value="1"/>
</dbReference>
<dbReference type="InterPro" id="IPR011050">
    <property type="entry name" value="Pectin_lyase_fold/virulence"/>
</dbReference>